<protein>
    <submittedName>
        <fullName evidence="2">Uncharacterized protein</fullName>
    </submittedName>
</protein>
<reference evidence="2 3" key="1">
    <citation type="submission" date="2016-10" db="EMBL/GenBank/DDBJ databases">
        <title>Genome sequence of the ascomycete fungus Penicillium subrubescens.</title>
        <authorList>
            <person name="De Vries R.P."/>
            <person name="Peng M."/>
            <person name="Dilokpimol A."/>
            <person name="Hilden K."/>
            <person name="Makela M.R."/>
            <person name="Grigoriev I."/>
            <person name="Riley R."/>
            <person name="Granchi Z."/>
        </authorList>
    </citation>
    <scope>NUCLEOTIDE SEQUENCE [LARGE SCALE GENOMIC DNA]</scope>
    <source>
        <strain evidence="2 3">CBS 132785</strain>
    </source>
</reference>
<comment type="caution">
    <text evidence="2">The sequence shown here is derived from an EMBL/GenBank/DDBJ whole genome shotgun (WGS) entry which is preliminary data.</text>
</comment>
<dbReference type="AlphaFoldDB" id="A0A1Q5UFS9"/>
<evidence type="ECO:0000256" key="1">
    <source>
        <dbReference type="SAM" id="MobiDB-lite"/>
    </source>
</evidence>
<organism evidence="2 3">
    <name type="scientific">Penicillium subrubescens</name>
    <dbReference type="NCBI Taxonomy" id="1316194"/>
    <lineage>
        <taxon>Eukaryota</taxon>
        <taxon>Fungi</taxon>
        <taxon>Dikarya</taxon>
        <taxon>Ascomycota</taxon>
        <taxon>Pezizomycotina</taxon>
        <taxon>Eurotiomycetes</taxon>
        <taxon>Eurotiomycetidae</taxon>
        <taxon>Eurotiales</taxon>
        <taxon>Aspergillaceae</taxon>
        <taxon>Penicillium</taxon>
    </lineage>
</organism>
<evidence type="ECO:0000313" key="2">
    <source>
        <dbReference type="EMBL" id="OKP11335.1"/>
    </source>
</evidence>
<dbReference type="EMBL" id="MNBE01000286">
    <property type="protein sequence ID" value="OKP11335.1"/>
    <property type="molecule type" value="Genomic_DNA"/>
</dbReference>
<proteinExistence type="predicted"/>
<evidence type="ECO:0000313" key="3">
    <source>
        <dbReference type="Proteomes" id="UP000186955"/>
    </source>
</evidence>
<accession>A0A1Q5UFS9</accession>
<name>A0A1Q5UFS9_9EURO</name>
<dbReference type="Proteomes" id="UP000186955">
    <property type="component" value="Unassembled WGS sequence"/>
</dbReference>
<keyword evidence="3" id="KW-1185">Reference proteome</keyword>
<gene>
    <name evidence="2" type="ORF">PENSUB_3172</name>
</gene>
<sequence length="58" mass="6479">MPSHEAPTALSSLFPPMDDLSSADLVGQKDHRTEIRDFRMASANHHLAINYDCLSRPD</sequence>
<feature type="region of interest" description="Disordered" evidence="1">
    <location>
        <begin position="1"/>
        <end position="22"/>
    </location>
</feature>